<keyword evidence="4" id="KW-0732">Signal</keyword>
<evidence type="ECO:0000313" key="6">
    <source>
        <dbReference type="Proteomes" id="UP001529085"/>
    </source>
</evidence>
<dbReference type="SMART" id="SM00248">
    <property type="entry name" value="ANK"/>
    <property type="match status" value="9"/>
</dbReference>
<feature type="repeat" description="ANK" evidence="3">
    <location>
        <begin position="92"/>
        <end position="124"/>
    </location>
</feature>
<sequence>MKIVKQLIVTCTLMFGSLLFAQDNVFLKRDFWDTKPTVETIKAKIKQGNNPSEANSNNFDGVVYAILQNAPTKSIVYLMTLKGNEINKLTHDGRTYIFWAAYKGNTEIITYLLDQGAKTDLTDDKGNTIITFAASTGQQNTKVYDLIIAADKVQVSKTNPDGANALLLAAPYDTDLEVVKYFESKGLSVKSTDANGNGIFNYVARTGNTKLMDKLIEMGVKGTDQAFIFTAYGTRGKANTVEAYEYLVNVGLNPNVANKEGVTPLHIVAARSKDIKVVTYLLEKGLDVNAKEAEGNTPFINAASRNNLTIVETLFKKVKDVNQSNSKGATALALAIKYNDVDVVDFLANNKANFKFKDKEGNNLAYYLFEGYSPRNEEQFFMKLDVLKGNGVDVTAAQDNGNTLYHLATEKQSLRLLEVAAKHKLDVNAKNSEGNTALHIAAMKAKDADILKFLIEQGADVKATTDFDESVYDLASENELLKKNNVSIDFLK</sequence>
<feature type="signal peptide" evidence="4">
    <location>
        <begin position="1"/>
        <end position="21"/>
    </location>
</feature>
<evidence type="ECO:0000256" key="4">
    <source>
        <dbReference type="SAM" id="SignalP"/>
    </source>
</evidence>
<dbReference type="Gene3D" id="1.25.40.20">
    <property type="entry name" value="Ankyrin repeat-containing domain"/>
    <property type="match status" value="3"/>
</dbReference>
<name>A0ABT6G2D6_9FLAO</name>
<dbReference type="Pfam" id="PF12796">
    <property type="entry name" value="Ank_2"/>
    <property type="match status" value="3"/>
</dbReference>
<dbReference type="PRINTS" id="PR01415">
    <property type="entry name" value="ANKYRIN"/>
</dbReference>
<organism evidence="5 6">
    <name type="scientific">Winogradskyella marincola</name>
    <dbReference type="NCBI Taxonomy" id="3037795"/>
    <lineage>
        <taxon>Bacteria</taxon>
        <taxon>Pseudomonadati</taxon>
        <taxon>Bacteroidota</taxon>
        <taxon>Flavobacteriia</taxon>
        <taxon>Flavobacteriales</taxon>
        <taxon>Flavobacteriaceae</taxon>
        <taxon>Winogradskyella</taxon>
    </lineage>
</organism>
<feature type="repeat" description="ANK" evidence="3">
    <location>
        <begin position="433"/>
        <end position="466"/>
    </location>
</feature>
<dbReference type="SUPFAM" id="SSF48403">
    <property type="entry name" value="Ankyrin repeat"/>
    <property type="match status" value="2"/>
</dbReference>
<keyword evidence="6" id="KW-1185">Reference proteome</keyword>
<evidence type="ECO:0000256" key="1">
    <source>
        <dbReference type="ARBA" id="ARBA00022737"/>
    </source>
</evidence>
<keyword evidence="2 3" id="KW-0040">ANK repeat</keyword>
<feature type="repeat" description="ANK" evidence="3">
    <location>
        <begin position="327"/>
        <end position="359"/>
    </location>
</feature>
<gene>
    <name evidence="5" type="ORF">P7122_10030</name>
</gene>
<proteinExistence type="predicted"/>
<dbReference type="PANTHER" id="PTHR24188">
    <property type="entry name" value="ANKYRIN REPEAT PROTEIN"/>
    <property type="match status" value="1"/>
</dbReference>
<reference evidence="5 6" key="1">
    <citation type="submission" date="2023-03" db="EMBL/GenBank/DDBJ databases">
        <title>Strain YYF002 represents a novel species in the genus Winogradskyella isolated from seawater.</title>
        <authorList>
            <person name="Fu Z.-Y."/>
        </authorList>
    </citation>
    <scope>NUCLEOTIDE SEQUENCE [LARGE SCALE GENOMIC DNA]</scope>
    <source>
        <strain evidence="5 6">YYF002</strain>
    </source>
</reference>
<keyword evidence="1" id="KW-0677">Repeat</keyword>
<accession>A0ABT6G2D6</accession>
<feature type="repeat" description="ANK" evidence="3">
    <location>
        <begin position="294"/>
        <end position="326"/>
    </location>
</feature>
<dbReference type="RefSeq" id="WP_278005661.1">
    <property type="nucleotide sequence ID" value="NZ_JARSBN010000005.1"/>
</dbReference>
<comment type="caution">
    <text evidence="5">The sequence shown here is derived from an EMBL/GenBank/DDBJ whole genome shotgun (WGS) entry which is preliminary data.</text>
</comment>
<dbReference type="PROSITE" id="PS50088">
    <property type="entry name" value="ANK_REPEAT"/>
    <property type="match status" value="5"/>
</dbReference>
<protein>
    <submittedName>
        <fullName evidence="5">Ankyrin repeat domain-containing protein</fullName>
    </submittedName>
</protein>
<feature type="repeat" description="ANK" evidence="3">
    <location>
        <begin position="260"/>
        <end position="293"/>
    </location>
</feature>
<evidence type="ECO:0000256" key="3">
    <source>
        <dbReference type="PROSITE-ProRule" id="PRU00023"/>
    </source>
</evidence>
<dbReference type="PANTHER" id="PTHR24188:SF29">
    <property type="entry name" value="GH09064P"/>
    <property type="match status" value="1"/>
</dbReference>
<dbReference type="PROSITE" id="PS50297">
    <property type="entry name" value="ANK_REP_REGION"/>
    <property type="match status" value="3"/>
</dbReference>
<evidence type="ECO:0000256" key="2">
    <source>
        <dbReference type="ARBA" id="ARBA00023043"/>
    </source>
</evidence>
<dbReference type="InterPro" id="IPR002110">
    <property type="entry name" value="Ankyrin_rpt"/>
</dbReference>
<dbReference type="Proteomes" id="UP001529085">
    <property type="component" value="Unassembled WGS sequence"/>
</dbReference>
<feature type="chain" id="PRO_5047177235" evidence="4">
    <location>
        <begin position="22"/>
        <end position="492"/>
    </location>
</feature>
<evidence type="ECO:0000313" key="5">
    <source>
        <dbReference type="EMBL" id="MDG4716212.1"/>
    </source>
</evidence>
<dbReference type="Pfam" id="PF13606">
    <property type="entry name" value="Ank_3"/>
    <property type="match status" value="1"/>
</dbReference>
<dbReference type="EMBL" id="JARSBN010000005">
    <property type="protein sequence ID" value="MDG4716212.1"/>
    <property type="molecule type" value="Genomic_DNA"/>
</dbReference>
<dbReference type="InterPro" id="IPR036770">
    <property type="entry name" value="Ankyrin_rpt-contain_sf"/>
</dbReference>